<evidence type="ECO:0000313" key="3">
    <source>
        <dbReference type="Proteomes" id="UP001054945"/>
    </source>
</evidence>
<keyword evidence="3" id="KW-1185">Reference proteome</keyword>
<gene>
    <name evidence="2" type="ORF">CEXT_36201</name>
</gene>
<proteinExistence type="predicted"/>
<protein>
    <submittedName>
        <fullName evidence="2">Uncharacterized protein</fullName>
    </submittedName>
</protein>
<reference evidence="2 3" key="1">
    <citation type="submission" date="2021-06" db="EMBL/GenBank/DDBJ databases">
        <title>Caerostris extrusa draft genome.</title>
        <authorList>
            <person name="Kono N."/>
            <person name="Arakawa K."/>
        </authorList>
    </citation>
    <scope>NUCLEOTIDE SEQUENCE [LARGE SCALE GENOMIC DNA]</scope>
</reference>
<dbReference type="Proteomes" id="UP001054945">
    <property type="component" value="Unassembled WGS sequence"/>
</dbReference>
<evidence type="ECO:0000256" key="1">
    <source>
        <dbReference type="SAM" id="MobiDB-lite"/>
    </source>
</evidence>
<evidence type="ECO:0000313" key="2">
    <source>
        <dbReference type="EMBL" id="GIX70656.1"/>
    </source>
</evidence>
<comment type="caution">
    <text evidence="2">The sequence shown here is derived from an EMBL/GenBank/DDBJ whole genome shotgun (WGS) entry which is preliminary data.</text>
</comment>
<dbReference type="AlphaFoldDB" id="A0AAV4MF52"/>
<name>A0AAV4MF52_CAEEX</name>
<accession>A0AAV4MF52</accession>
<dbReference type="EMBL" id="BPLR01019689">
    <property type="protein sequence ID" value="GIX70656.1"/>
    <property type="molecule type" value="Genomic_DNA"/>
</dbReference>
<feature type="region of interest" description="Disordered" evidence="1">
    <location>
        <begin position="73"/>
        <end position="104"/>
    </location>
</feature>
<sequence>MPTGRWYRGLQVQMTVERQTKPHMPKYEIFEERREREWTNAGTETDGDNYYSSLFLCAPQVVCCDLPSGSTDAPGSRTNFSKSNQQIPGFSFPRRTTSRAQCRF</sequence>
<organism evidence="2 3">
    <name type="scientific">Caerostris extrusa</name>
    <name type="common">Bark spider</name>
    <name type="synonym">Caerostris bankana</name>
    <dbReference type="NCBI Taxonomy" id="172846"/>
    <lineage>
        <taxon>Eukaryota</taxon>
        <taxon>Metazoa</taxon>
        <taxon>Ecdysozoa</taxon>
        <taxon>Arthropoda</taxon>
        <taxon>Chelicerata</taxon>
        <taxon>Arachnida</taxon>
        <taxon>Araneae</taxon>
        <taxon>Araneomorphae</taxon>
        <taxon>Entelegynae</taxon>
        <taxon>Araneoidea</taxon>
        <taxon>Araneidae</taxon>
        <taxon>Caerostris</taxon>
    </lineage>
</organism>